<accession>A0A8B8BBL6</accession>
<dbReference type="OrthoDB" id="10461296at2759"/>
<dbReference type="RefSeq" id="XP_022300817.1">
    <property type="nucleotide sequence ID" value="XM_022445109.1"/>
</dbReference>
<feature type="signal peptide" evidence="2">
    <location>
        <begin position="1"/>
        <end position="22"/>
    </location>
</feature>
<name>A0A8B8BBL6_CRAVI</name>
<evidence type="ECO:0000256" key="1">
    <source>
        <dbReference type="SAM" id="MobiDB-lite"/>
    </source>
</evidence>
<reference evidence="4" key="1">
    <citation type="submission" date="2025-08" db="UniProtKB">
        <authorList>
            <consortium name="RefSeq"/>
        </authorList>
    </citation>
    <scope>IDENTIFICATION</scope>
    <source>
        <tissue evidence="4">Whole sample</tissue>
    </source>
</reference>
<gene>
    <name evidence="4" type="primary">LOC111109020</name>
</gene>
<dbReference type="KEGG" id="cvn:111109020"/>
<feature type="region of interest" description="Disordered" evidence="1">
    <location>
        <begin position="156"/>
        <end position="199"/>
    </location>
</feature>
<dbReference type="AlphaFoldDB" id="A0A8B8BBL6"/>
<evidence type="ECO:0000256" key="2">
    <source>
        <dbReference type="SAM" id="SignalP"/>
    </source>
</evidence>
<organism evidence="3 4">
    <name type="scientific">Crassostrea virginica</name>
    <name type="common">Eastern oyster</name>
    <dbReference type="NCBI Taxonomy" id="6565"/>
    <lineage>
        <taxon>Eukaryota</taxon>
        <taxon>Metazoa</taxon>
        <taxon>Spiralia</taxon>
        <taxon>Lophotrochozoa</taxon>
        <taxon>Mollusca</taxon>
        <taxon>Bivalvia</taxon>
        <taxon>Autobranchia</taxon>
        <taxon>Pteriomorphia</taxon>
        <taxon>Ostreida</taxon>
        <taxon>Ostreoidea</taxon>
        <taxon>Ostreidae</taxon>
        <taxon>Crassostrea</taxon>
    </lineage>
</organism>
<proteinExistence type="predicted"/>
<evidence type="ECO:0000313" key="4">
    <source>
        <dbReference type="RefSeq" id="XP_022300817.1"/>
    </source>
</evidence>
<sequence length="199" mass="22163">MIAQYVGPILMILLNLTPHGSAVLPKWVHRVASCPDSGNISQWMEASRKLYCQNKLSSDDPYQQGHQYHCLPSSFLNETVEFCGRSVPIGPGSCAVYSYEVSANTQPTSYNCSKFTSGCPEEFFHSKNIFKYPDCLNISKNEKCFKAEKNCSNSFTTSKDTPNTTPSHQSSKDTPNTTPSHQSSKDTPNTTPSHQRYMS</sequence>
<keyword evidence="3" id="KW-1185">Reference proteome</keyword>
<keyword evidence="2" id="KW-0732">Signal</keyword>
<evidence type="ECO:0000313" key="3">
    <source>
        <dbReference type="Proteomes" id="UP000694844"/>
    </source>
</evidence>
<dbReference type="GeneID" id="111109020"/>
<feature type="chain" id="PRO_5034403070" evidence="2">
    <location>
        <begin position="23"/>
        <end position="199"/>
    </location>
</feature>
<dbReference type="Proteomes" id="UP000694844">
    <property type="component" value="Chromosome 8"/>
</dbReference>
<protein>
    <submittedName>
        <fullName evidence="4">Uncharacterized protein LOC111109020</fullName>
    </submittedName>
</protein>